<dbReference type="InterPro" id="IPR013012">
    <property type="entry name" value="PTS_EIIB_3"/>
</dbReference>
<sequence>MKILFVCSMGMSSTIAVNALEKEAKAKGVEVEVKAVSTQQFEDEVKNGYDAAMVAPQVRHRFDTLSAQAKDAGVPCEMIQPQAYSPLGGPKLLKQIQALIAK</sequence>
<dbReference type="GO" id="GO:0016301">
    <property type="term" value="F:kinase activity"/>
    <property type="evidence" value="ECO:0007669"/>
    <property type="project" value="UniProtKB-KW"/>
</dbReference>
<proteinExistence type="predicted"/>
<dbReference type="EMBL" id="AP019822">
    <property type="protein sequence ID" value="BBM36930.1"/>
    <property type="molecule type" value="Genomic_DNA"/>
</dbReference>
<evidence type="ECO:0000313" key="10">
    <source>
        <dbReference type="Proteomes" id="UP000321606"/>
    </source>
</evidence>
<dbReference type="STRING" id="714315.GCA_000516535_01882"/>
<dbReference type="InterPro" id="IPR051819">
    <property type="entry name" value="PTS_sugar-specific_EIIB"/>
</dbReference>
<dbReference type="GO" id="GO:0009401">
    <property type="term" value="P:phosphoenolpyruvate-dependent sugar phosphotransferase system"/>
    <property type="evidence" value="ECO:0007669"/>
    <property type="project" value="UniProtKB-KW"/>
</dbReference>
<dbReference type="Proteomes" id="UP000321606">
    <property type="component" value="Chromosome"/>
</dbReference>
<keyword evidence="3" id="KW-0762">Sugar transport</keyword>
<evidence type="ECO:0000256" key="3">
    <source>
        <dbReference type="ARBA" id="ARBA00022597"/>
    </source>
</evidence>
<protein>
    <submittedName>
        <fullName evidence="9">PTS system cellobiose-specific transporter subunit IIB</fullName>
    </submittedName>
</protein>
<dbReference type="Gene3D" id="3.40.50.2300">
    <property type="match status" value="1"/>
</dbReference>
<evidence type="ECO:0000256" key="1">
    <source>
        <dbReference type="ARBA" id="ARBA00022448"/>
    </source>
</evidence>
<dbReference type="InterPro" id="IPR003501">
    <property type="entry name" value="PTS_EIIB_2/3"/>
</dbReference>
<dbReference type="GO" id="GO:0008982">
    <property type="term" value="F:protein-N(PI)-phosphohistidine-sugar phosphotransferase activity"/>
    <property type="evidence" value="ECO:0007669"/>
    <property type="project" value="InterPro"/>
</dbReference>
<dbReference type="PANTHER" id="PTHR34581">
    <property type="entry name" value="PTS SYSTEM N,N'-DIACETYLCHITOBIOSE-SPECIFIC EIIB COMPONENT"/>
    <property type="match status" value="1"/>
</dbReference>
<organism evidence="9 10">
    <name type="scientific">Pseudoleptotrichia goodfellowii</name>
    <dbReference type="NCBI Taxonomy" id="157692"/>
    <lineage>
        <taxon>Bacteria</taxon>
        <taxon>Fusobacteriati</taxon>
        <taxon>Fusobacteriota</taxon>
        <taxon>Fusobacteriia</taxon>
        <taxon>Fusobacteriales</taxon>
        <taxon>Leptotrichiaceae</taxon>
        <taxon>Pseudoleptotrichia</taxon>
    </lineage>
</organism>
<evidence type="ECO:0000313" key="9">
    <source>
        <dbReference type="EMBL" id="BBM36930.1"/>
    </source>
</evidence>
<dbReference type="PANTHER" id="PTHR34581:SF2">
    <property type="entry name" value="PTS SYSTEM N,N'-DIACETYLCHITOBIOSE-SPECIFIC EIIB COMPONENT"/>
    <property type="match status" value="1"/>
</dbReference>
<feature type="modified residue" description="Phosphocysteine; by EIIA" evidence="7">
    <location>
        <position position="7"/>
    </location>
</feature>
<evidence type="ECO:0000256" key="4">
    <source>
        <dbReference type="ARBA" id="ARBA00022679"/>
    </source>
</evidence>
<feature type="domain" description="PTS EIIB type-3" evidence="8">
    <location>
        <begin position="1"/>
        <end position="102"/>
    </location>
</feature>
<gene>
    <name evidence="9" type="ORF">JCM16774_1876</name>
</gene>
<evidence type="ECO:0000256" key="7">
    <source>
        <dbReference type="PROSITE-ProRule" id="PRU00423"/>
    </source>
</evidence>
<keyword evidence="2" id="KW-0597">Phosphoprotein</keyword>
<keyword evidence="5" id="KW-0598">Phosphotransferase system</keyword>
<dbReference type="InterPro" id="IPR036095">
    <property type="entry name" value="PTS_EIIB-like_sf"/>
</dbReference>
<dbReference type="PROSITE" id="PS51100">
    <property type="entry name" value="PTS_EIIB_TYPE_3"/>
    <property type="match status" value="1"/>
</dbReference>
<evidence type="ECO:0000259" key="8">
    <source>
        <dbReference type="PROSITE" id="PS51100"/>
    </source>
</evidence>
<evidence type="ECO:0000256" key="2">
    <source>
        <dbReference type="ARBA" id="ARBA00022553"/>
    </source>
</evidence>
<dbReference type="RefSeq" id="WP_026738107.1">
    <property type="nucleotide sequence ID" value="NZ_AP019822.1"/>
</dbReference>
<keyword evidence="6" id="KW-0418">Kinase</keyword>
<dbReference type="SUPFAM" id="SSF52794">
    <property type="entry name" value="PTS system IIB component-like"/>
    <property type="match status" value="1"/>
</dbReference>
<dbReference type="CDD" id="cd05564">
    <property type="entry name" value="PTS_IIB_chitobiose_lichenan"/>
    <property type="match status" value="1"/>
</dbReference>
<reference evidence="9 10" key="1">
    <citation type="submission" date="2019-07" db="EMBL/GenBank/DDBJ databases">
        <title>Complete Genome Sequence of Leptotrichia goodfellowii Strain JCM 16774.</title>
        <authorList>
            <person name="Watanabe S."/>
            <person name="Cui L."/>
        </authorList>
    </citation>
    <scope>NUCLEOTIDE SEQUENCE [LARGE SCALE GENOMIC DNA]</scope>
    <source>
        <strain evidence="9 10">JCM16774</strain>
    </source>
</reference>
<dbReference type="Pfam" id="PF02302">
    <property type="entry name" value="PTS_IIB"/>
    <property type="match status" value="1"/>
</dbReference>
<dbReference type="OrthoDB" id="9808134at2"/>
<accession>A0A510JCA4</accession>
<keyword evidence="1" id="KW-0813">Transport</keyword>
<keyword evidence="4" id="KW-0808">Transferase</keyword>
<name>A0A510JCA4_9FUSO</name>
<evidence type="ECO:0000256" key="6">
    <source>
        <dbReference type="ARBA" id="ARBA00022777"/>
    </source>
</evidence>
<evidence type="ECO:0000256" key="5">
    <source>
        <dbReference type="ARBA" id="ARBA00022683"/>
    </source>
</evidence>
<dbReference type="KEGG" id="lgo:JCM16774_1876"/>
<dbReference type="AlphaFoldDB" id="A0A510JCA4"/>